<dbReference type="RefSeq" id="WP_151149769.1">
    <property type="nucleotide sequence ID" value="NZ_WAIE01000001.1"/>
</dbReference>
<gene>
    <name evidence="1" type="ORF">F8A88_03835</name>
</gene>
<reference evidence="1 2" key="1">
    <citation type="journal article" date="2017" name="Int. J. Syst. Evol. Microbiol.">
        <title>Desulfovibrio senegalensis sp. nov., a mesophilic sulfate reducer isolated from marine sediment.</title>
        <authorList>
            <person name="Thioye A."/>
            <person name="Gam Z.B.A."/>
            <person name="Mbengue M."/>
            <person name="Cayol J.L."/>
            <person name="Joseph-Bartoli M."/>
            <person name="Toure-Kane C."/>
            <person name="Labat M."/>
        </authorList>
    </citation>
    <scope>NUCLEOTIDE SEQUENCE [LARGE SCALE GENOMIC DNA]</scope>
    <source>
        <strain evidence="1 2">DSM 101509</strain>
    </source>
</reference>
<keyword evidence="2" id="KW-1185">Reference proteome</keyword>
<sequence>MKNIEAFDRKLKELTRYDPEARPFLCKGFPFGCDIFLVGINPATTTSFWDYWSPKKGCDKESWITKYIERHGKFSPTRKRIELFFEYANPLKVLETNIFPFPSARENELKATYRDTTLFDYLIETIQPKIIVAHGASTIKHLSKFYGKDLKKSVFTTVSHQGTIIDVRVENHFSYQWSFNAIKNLAVEIKNRYA</sequence>
<dbReference type="Proteomes" id="UP000438699">
    <property type="component" value="Unassembled WGS sequence"/>
</dbReference>
<dbReference type="EMBL" id="WAIE01000001">
    <property type="protein sequence ID" value="KAB1443398.1"/>
    <property type="molecule type" value="Genomic_DNA"/>
</dbReference>
<protein>
    <recommendedName>
        <fullName evidence="3">Uracil-DNA glycosylase-like domain-containing protein</fullName>
    </recommendedName>
</protein>
<accession>A0A6N6N6N8</accession>
<evidence type="ECO:0000313" key="2">
    <source>
        <dbReference type="Proteomes" id="UP000438699"/>
    </source>
</evidence>
<dbReference type="AlphaFoldDB" id="A0A6N6N6N8"/>
<organism evidence="1 2">
    <name type="scientific">Pseudodesulfovibrio senegalensis</name>
    <dbReference type="NCBI Taxonomy" id="1721087"/>
    <lineage>
        <taxon>Bacteria</taxon>
        <taxon>Pseudomonadati</taxon>
        <taxon>Thermodesulfobacteriota</taxon>
        <taxon>Desulfovibrionia</taxon>
        <taxon>Desulfovibrionales</taxon>
        <taxon>Desulfovibrionaceae</taxon>
    </lineage>
</organism>
<proteinExistence type="predicted"/>
<comment type="caution">
    <text evidence="1">The sequence shown here is derived from an EMBL/GenBank/DDBJ whole genome shotgun (WGS) entry which is preliminary data.</text>
</comment>
<dbReference type="OrthoDB" id="1550416at2"/>
<name>A0A6N6N6N8_9BACT</name>
<evidence type="ECO:0008006" key="3">
    <source>
        <dbReference type="Google" id="ProtNLM"/>
    </source>
</evidence>
<evidence type="ECO:0000313" key="1">
    <source>
        <dbReference type="EMBL" id="KAB1443398.1"/>
    </source>
</evidence>